<feature type="compositionally biased region" description="Acidic residues" evidence="1">
    <location>
        <begin position="61"/>
        <end position="71"/>
    </location>
</feature>
<gene>
    <name evidence="2" type="ORF">NCTC8139_03256</name>
</gene>
<comment type="caution">
    <text evidence="2">The sequence shown here is derived from an EMBL/GenBank/DDBJ whole genome shotgun (WGS) entry which is preliminary data.</text>
</comment>
<reference evidence="2 3" key="1">
    <citation type="submission" date="2019-02" db="EMBL/GenBank/DDBJ databases">
        <authorList>
            <consortium name="Pathogen Informatics"/>
        </authorList>
    </citation>
    <scope>NUCLEOTIDE SEQUENCE [LARGE SCALE GENOMIC DNA]</scope>
    <source>
        <strain evidence="2 3">3012STDY6756503</strain>
    </source>
</reference>
<organism evidence="2 3">
    <name type="scientific">Gordonia paraffinivorans</name>
    <dbReference type="NCBI Taxonomy" id="175628"/>
    <lineage>
        <taxon>Bacteria</taxon>
        <taxon>Bacillati</taxon>
        <taxon>Actinomycetota</taxon>
        <taxon>Actinomycetes</taxon>
        <taxon>Mycobacteriales</taxon>
        <taxon>Gordoniaceae</taxon>
        <taxon>Gordonia</taxon>
    </lineage>
</organism>
<dbReference type="GeneID" id="60751236"/>
<evidence type="ECO:0000313" key="2">
    <source>
        <dbReference type="EMBL" id="VFA89688.1"/>
    </source>
</evidence>
<protein>
    <submittedName>
        <fullName evidence="2">Uncharacterized protein</fullName>
    </submittedName>
</protein>
<accession>A0ABD7V5M2</accession>
<dbReference type="EMBL" id="CAACYD010000007">
    <property type="protein sequence ID" value="VFA89688.1"/>
    <property type="molecule type" value="Genomic_DNA"/>
</dbReference>
<feature type="region of interest" description="Disordered" evidence="1">
    <location>
        <begin position="40"/>
        <end position="71"/>
    </location>
</feature>
<dbReference type="RefSeq" id="WP_131734897.1">
    <property type="nucleotide sequence ID" value="NZ_CAACYD010000007.1"/>
</dbReference>
<evidence type="ECO:0000313" key="3">
    <source>
        <dbReference type="Proteomes" id="UP000360750"/>
    </source>
</evidence>
<sequence>MAAEEPWTIDAANDADIAEQTIPVEPSDLDPEAPVVEEVPTPGLEVNPADLVEQSIPVGSDDSDDYPPVDE</sequence>
<evidence type="ECO:0000256" key="1">
    <source>
        <dbReference type="SAM" id="MobiDB-lite"/>
    </source>
</evidence>
<dbReference type="Proteomes" id="UP000360750">
    <property type="component" value="Unassembled WGS sequence"/>
</dbReference>
<dbReference type="AlphaFoldDB" id="A0ABD7V5M2"/>
<proteinExistence type="predicted"/>
<name>A0ABD7V5M2_9ACTN</name>